<feature type="domain" description="PucR C-terminal helix-turn-helix" evidence="2">
    <location>
        <begin position="347"/>
        <end position="405"/>
    </location>
</feature>
<dbReference type="Pfam" id="PF13556">
    <property type="entry name" value="HTH_30"/>
    <property type="match status" value="1"/>
</dbReference>
<protein>
    <recommendedName>
        <fullName evidence="7">PucR family transcriptional regulator</fullName>
    </recommendedName>
</protein>
<evidence type="ECO:0000256" key="1">
    <source>
        <dbReference type="ARBA" id="ARBA00006754"/>
    </source>
</evidence>
<organism evidence="5 6">
    <name type="scientific">Paeniglutamicibacter psychrophenolicus</name>
    <dbReference type="NCBI Taxonomy" id="257454"/>
    <lineage>
        <taxon>Bacteria</taxon>
        <taxon>Bacillati</taxon>
        <taxon>Actinomycetota</taxon>
        <taxon>Actinomycetes</taxon>
        <taxon>Micrococcales</taxon>
        <taxon>Micrococcaceae</taxon>
        <taxon>Paeniglutamicibacter</taxon>
    </lineage>
</organism>
<evidence type="ECO:0008006" key="7">
    <source>
        <dbReference type="Google" id="ProtNLM"/>
    </source>
</evidence>
<dbReference type="InterPro" id="IPR051448">
    <property type="entry name" value="CdaR-like_regulators"/>
</dbReference>
<dbReference type="InterPro" id="IPR041522">
    <property type="entry name" value="CdaR_GGDEF"/>
</dbReference>
<gene>
    <name evidence="5" type="ORF">JOF46_000795</name>
</gene>
<comment type="caution">
    <text evidence="5">The sequence shown here is derived from an EMBL/GenBank/DDBJ whole genome shotgun (WGS) entry which is preliminary data.</text>
</comment>
<dbReference type="PANTHER" id="PTHR33744:SF7">
    <property type="entry name" value="PUCR FAMILY TRANSCRIPTIONAL REGULATOR"/>
    <property type="match status" value="1"/>
</dbReference>
<dbReference type="InterPro" id="IPR042070">
    <property type="entry name" value="PucR_C-HTH_sf"/>
</dbReference>
<dbReference type="Pfam" id="PF17853">
    <property type="entry name" value="GGDEF_2"/>
    <property type="match status" value="1"/>
</dbReference>
<dbReference type="PANTHER" id="PTHR33744">
    <property type="entry name" value="CARBOHYDRATE DIACID REGULATOR"/>
    <property type="match status" value="1"/>
</dbReference>
<comment type="similarity">
    <text evidence="1">Belongs to the CdaR family.</text>
</comment>
<dbReference type="Proteomes" id="UP000766570">
    <property type="component" value="Unassembled WGS sequence"/>
</dbReference>
<feature type="domain" description="RsbT co-antagonist protein RsbRD N-terminal" evidence="3">
    <location>
        <begin position="32"/>
        <end position="164"/>
    </location>
</feature>
<dbReference type="InterPro" id="IPR025736">
    <property type="entry name" value="PucR_C-HTH_dom"/>
</dbReference>
<dbReference type="RefSeq" id="WP_209906137.1">
    <property type="nucleotide sequence ID" value="NZ_BAAAMI010000019.1"/>
</dbReference>
<evidence type="ECO:0000313" key="5">
    <source>
        <dbReference type="EMBL" id="MBP2372883.1"/>
    </source>
</evidence>
<name>A0ABS4W9L7_9MICC</name>
<dbReference type="InterPro" id="IPR025751">
    <property type="entry name" value="RsbRD_N_dom"/>
</dbReference>
<reference evidence="5 6" key="1">
    <citation type="submission" date="2021-03" db="EMBL/GenBank/DDBJ databases">
        <title>Sequencing the genomes of 1000 actinobacteria strains.</title>
        <authorList>
            <person name="Klenk H.-P."/>
        </authorList>
    </citation>
    <scope>NUCLEOTIDE SEQUENCE [LARGE SCALE GENOMIC DNA]</scope>
    <source>
        <strain evidence="5 6">DSM 15454</strain>
    </source>
</reference>
<evidence type="ECO:0000259" key="4">
    <source>
        <dbReference type="Pfam" id="PF17853"/>
    </source>
</evidence>
<proteinExistence type="inferred from homology"/>
<accession>A0ABS4W9L7</accession>
<evidence type="ECO:0000313" key="6">
    <source>
        <dbReference type="Proteomes" id="UP000766570"/>
    </source>
</evidence>
<evidence type="ECO:0000259" key="3">
    <source>
        <dbReference type="Pfam" id="PF14361"/>
    </source>
</evidence>
<feature type="domain" description="CdaR GGDEF-like" evidence="4">
    <location>
        <begin position="176"/>
        <end position="295"/>
    </location>
</feature>
<dbReference type="Gene3D" id="1.10.10.2840">
    <property type="entry name" value="PucR C-terminal helix-turn-helix domain"/>
    <property type="match status" value="1"/>
</dbReference>
<dbReference type="Pfam" id="PF14361">
    <property type="entry name" value="RsbRD_N"/>
    <property type="match status" value="1"/>
</dbReference>
<sequence length="412" mass="45830">MELTEASQIEDSQISALVDFLMSRADAIGVLLARRYREEIVEYRSLPEGFIEQDVAPTARHNLETMLLGLGDNFTVTNEHLDTFRESAVRRFRQGVPIQALLHAYRLWGHTVWDQVQMAPQVAEYPQGALRIAGKIMQHVDYVSAAVTEAYLDEASGMIHDREKGRRDFLEALIAGNQPGRIATHAKHFNLKVDSSYFVVLVRRRPGRQNASISMRLCLETVQKSISGTQAKVGLVGTRDEEVVVIVESIKGTPLGAREQLDLLASLLPEFSVTVGRLRKGLQTVAQGYVDAQNATSFAVLNKIPRAYLFSDTLLDQIARTSPFRHDLAGDTTDLIAAYDAKRGSDLLATIRAYIDCGFKLVQTAEILKVQPNTVKYRLNRIGQITGHDPFQVQGMTLFTLALRIPPDLDSA</sequence>
<evidence type="ECO:0000259" key="2">
    <source>
        <dbReference type="Pfam" id="PF13556"/>
    </source>
</evidence>
<keyword evidence="6" id="KW-1185">Reference proteome</keyword>
<dbReference type="EMBL" id="JAGIOE010000001">
    <property type="protein sequence ID" value="MBP2372883.1"/>
    <property type="molecule type" value="Genomic_DNA"/>
</dbReference>